<evidence type="ECO:0000313" key="3">
    <source>
        <dbReference type="Proteomes" id="UP001165283"/>
    </source>
</evidence>
<sequence length="68" mass="7114">MQTLQVAVPAMTCRHCVRTVSTRLRDIGGVRTVAADAATTTVVLVGTMELAEVLSTLAECGFPGRPIA</sequence>
<dbReference type="Pfam" id="PF00403">
    <property type="entry name" value="HMA"/>
    <property type="match status" value="1"/>
</dbReference>
<dbReference type="PROSITE" id="PS50846">
    <property type="entry name" value="HMA_2"/>
    <property type="match status" value="1"/>
</dbReference>
<dbReference type="RefSeq" id="WP_252444666.1">
    <property type="nucleotide sequence ID" value="NZ_JAGSOV010000070.1"/>
</dbReference>
<feature type="domain" description="HMA" evidence="1">
    <location>
        <begin position="2"/>
        <end position="65"/>
    </location>
</feature>
<dbReference type="InterPro" id="IPR036163">
    <property type="entry name" value="HMA_dom_sf"/>
</dbReference>
<protein>
    <submittedName>
        <fullName evidence="2">Heavy-metal-associated domain-containing protein</fullName>
    </submittedName>
</protein>
<reference evidence="2" key="1">
    <citation type="submission" date="2021-04" db="EMBL/GenBank/DDBJ databases">
        <title>Pseudonocardia sp. nov., isolated from sandy soil of mangrove forest.</title>
        <authorList>
            <person name="Zan Z."/>
            <person name="Huang R."/>
            <person name="Liu W."/>
        </authorList>
    </citation>
    <scope>NUCLEOTIDE SEQUENCE</scope>
    <source>
        <strain evidence="2">S2-4</strain>
    </source>
</reference>
<evidence type="ECO:0000313" key="2">
    <source>
        <dbReference type="EMBL" id="MCO1659720.1"/>
    </source>
</evidence>
<comment type="caution">
    <text evidence="2">The sequence shown here is derived from an EMBL/GenBank/DDBJ whole genome shotgun (WGS) entry which is preliminary data.</text>
</comment>
<dbReference type="SUPFAM" id="SSF55008">
    <property type="entry name" value="HMA, heavy metal-associated domain"/>
    <property type="match status" value="1"/>
</dbReference>
<dbReference type="Gene3D" id="3.30.70.100">
    <property type="match status" value="1"/>
</dbReference>
<gene>
    <name evidence="2" type="ORF">KDL28_32090</name>
</gene>
<dbReference type="EMBL" id="JAGSOV010000070">
    <property type="protein sequence ID" value="MCO1659720.1"/>
    <property type="molecule type" value="Genomic_DNA"/>
</dbReference>
<dbReference type="CDD" id="cd00371">
    <property type="entry name" value="HMA"/>
    <property type="match status" value="1"/>
</dbReference>
<proteinExistence type="predicted"/>
<name>A0ABT1A9X2_9PSEU</name>
<dbReference type="InterPro" id="IPR006121">
    <property type="entry name" value="HMA_dom"/>
</dbReference>
<keyword evidence="3" id="KW-1185">Reference proteome</keyword>
<accession>A0ABT1A9X2</accession>
<dbReference type="Proteomes" id="UP001165283">
    <property type="component" value="Unassembled WGS sequence"/>
</dbReference>
<evidence type="ECO:0000259" key="1">
    <source>
        <dbReference type="PROSITE" id="PS50846"/>
    </source>
</evidence>
<organism evidence="2 3">
    <name type="scientific">Pseudonocardia humida</name>
    <dbReference type="NCBI Taxonomy" id="2800819"/>
    <lineage>
        <taxon>Bacteria</taxon>
        <taxon>Bacillati</taxon>
        <taxon>Actinomycetota</taxon>
        <taxon>Actinomycetes</taxon>
        <taxon>Pseudonocardiales</taxon>
        <taxon>Pseudonocardiaceae</taxon>
        <taxon>Pseudonocardia</taxon>
    </lineage>
</organism>